<gene>
    <name evidence="2" type="ORF">OHU17_02540</name>
</gene>
<reference evidence="2" key="1">
    <citation type="submission" date="2022-10" db="EMBL/GenBank/DDBJ databases">
        <title>The complete genomes of actinobacterial strains from the NBC collection.</title>
        <authorList>
            <person name="Joergensen T.S."/>
            <person name="Alvarez Arevalo M."/>
            <person name="Sterndorff E.B."/>
            <person name="Faurdal D."/>
            <person name="Vuksanovic O."/>
            <person name="Mourched A.-S."/>
            <person name="Charusanti P."/>
            <person name="Shaw S."/>
            <person name="Blin K."/>
            <person name="Weber T."/>
        </authorList>
    </citation>
    <scope>NUCLEOTIDE SEQUENCE</scope>
    <source>
        <strain evidence="2">NBC_00283</strain>
    </source>
</reference>
<dbReference type="Pfam" id="PF17196">
    <property type="entry name" value="DUF5133"/>
    <property type="match status" value="1"/>
</dbReference>
<proteinExistence type="predicted"/>
<evidence type="ECO:0000313" key="3">
    <source>
        <dbReference type="Proteomes" id="UP001432075"/>
    </source>
</evidence>
<evidence type="ECO:0000313" key="2">
    <source>
        <dbReference type="EMBL" id="WUO44766.1"/>
    </source>
</evidence>
<evidence type="ECO:0000256" key="1">
    <source>
        <dbReference type="SAM" id="MobiDB-lite"/>
    </source>
</evidence>
<feature type="region of interest" description="Disordered" evidence="1">
    <location>
        <begin position="1"/>
        <end position="22"/>
    </location>
</feature>
<keyword evidence="3" id="KW-1185">Reference proteome</keyword>
<dbReference type="Proteomes" id="UP001432075">
    <property type="component" value="Chromosome"/>
</dbReference>
<protein>
    <submittedName>
        <fullName evidence="2">DUF5133 domain-containing protein</fullName>
    </submittedName>
</protein>
<accession>A0ABZ1REB3</accession>
<name>A0ABZ1REB3_9ACTN</name>
<dbReference type="RefSeq" id="WP_107419468.1">
    <property type="nucleotide sequence ID" value="NZ_BMVE01000022.1"/>
</dbReference>
<dbReference type="EMBL" id="CP108057">
    <property type="protein sequence ID" value="WUO44766.1"/>
    <property type="molecule type" value="Genomic_DNA"/>
</dbReference>
<organism evidence="2 3">
    <name type="scientific">Streptomyces goshikiensis</name>
    <dbReference type="NCBI Taxonomy" id="1942"/>
    <lineage>
        <taxon>Bacteria</taxon>
        <taxon>Bacillati</taxon>
        <taxon>Actinomycetota</taxon>
        <taxon>Actinomycetes</taxon>
        <taxon>Kitasatosporales</taxon>
        <taxon>Streptomycetaceae</taxon>
        <taxon>Streptomyces</taxon>
    </lineage>
</organism>
<sequence length="170" mass="17369">MKSRASTPPAAAGSRPYDSRGAGSGAAVAWAVGMTMATVPCSARDAGRLLAAAAARVEISLAELAAAMVAESRGTPPPALIGRALSQAVQTARTSPDARSGRAVPGLMPSTEEAEHALGRFFDARLRLVATPADEPARRALEDAIYTLCVLMAEPSAHAAVVAAVQYTET</sequence>
<dbReference type="GeneID" id="91413483"/>
<dbReference type="InterPro" id="IPR033457">
    <property type="entry name" value="DUF5133"/>
</dbReference>